<feature type="region of interest" description="Disordered" evidence="1">
    <location>
        <begin position="1"/>
        <end position="23"/>
    </location>
</feature>
<reference evidence="2 3" key="1">
    <citation type="submission" date="2019-02" db="EMBL/GenBank/DDBJ databases">
        <title>Draft genome sequences of novel Actinobacteria.</title>
        <authorList>
            <person name="Sahin N."/>
            <person name="Ay H."/>
            <person name="Saygin H."/>
        </authorList>
    </citation>
    <scope>NUCLEOTIDE SEQUENCE [LARGE SCALE GENOMIC DNA]</scope>
    <source>
        <strain evidence="2 3">KC201</strain>
    </source>
</reference>
<evidence type="ECO:0000313" key="3">
    <source>
        <dbReference type="Proteomes" id="UP000295157"/>
    </source>
</evidence>
<gene>
    <name evidence="2" type="ORF">E1267_30110</name>
</gene>
<comment type="caution">
    <text evidence="2">The sequence shown here is derived from an EMBL/GenBank/DDBJ whole genome shotgun (WGS) entry which is preliminary data.</text>
</comment>
<protein>
    <submittedName>
        <fullName evidence="2">Uncharacterized protein</fullName>
    </submittedName>
</protein>
<dbReference type="RefSeq" id="WP_132337375.1">
    <property type="nucleotide sequence ID" value="NZ_SMJZ01000141.1"/>
</dbReference>
<dbReference type="OrthoDB" id="3531349at2"/>
<sequence>MALERDPDWPGASDKDETEDPYIDRAEVRRIAGEMNELLKKIKDLSGIPVTEFAGPVGGEAPEPELPTGAGSLADLQRYCALNEHQTGQWPAAMQYGFSAQMAYSTLVGEPGAGSGGLYAQLVARADEAFDEGLTEIARTSQRAESASEEAATQRDA</sequence>
<dbReference type="EMBL" id="SMJZ01000141">
    <property type="protein sequence ID" value="TDC02133.1"/>
    <property type="molecule type" value="Genomic_DNA"/>
</dbReference>
<proteinExistence type="predicted"/>
<name>A0A4R4N4Q8_9ACTN</name>
<organism evidence="2 3">
    <name type="scientific">Nonomuraea longispora</name>
    <dbReference type="NCBI Taxonomy" id="1848320"/>
    <lineage>
        <taxon>Bacteria</taxon>
        <taxon>Bacillati</taxon>
        <taxon>Actinomycetota</taxon>
        <taxon>Actinomycetes</taxon>
        <taxon>Streptosporangiales</taxon>
        <taxon>Streptosporangiaceae</taxon>
        <taxon>Nonomuraea</taxon>
    </lineage>
</organism>
<dbReference type="Proteomes" id="UP000295157">
    <property type="component" value="Unassembled WGS sequence"/>
</dbReference>
<dbReference type="AlphaFoldDB" id="A0A4R4N4Q8"/>
<keyword evidence="3" id="KW-1185">Reference proteome</keyword>
<evidence type="ECO:0000313" key="2">
    <source>
        <dbReference type="EMBL" id="TDC02133.1"/>
    </source>
</evidence>
<evidence type="ECO:0000256" key="1">
    <source>
        <dbReference type="SAM" id="MobiDB-lite"/>
    </source>
</evidence>
<accession>A0A4R4N4Q8</accession>